<dbReference type="GO" id="GO:0031982">
    <property type="term" value="C:vesicle"/>
    <property type="evidence" value="ECO:0007669"/>
    <property type="project" value="UniProtKB-ARBA"/>
</dbReference>
<dbReference type="GO" id="GO:0009277">
    <property type="term" value="C:fungal-type cell wall"/>
    <property type="evidence" value="ECO:0007669"/>
    <property type="project" value="UniProtKB-ARBA"/>
</dbReference>
<evidence type="ECO:0000259" key="13">
    <source>
        <dbReference type="SMART" id="SM00768"/>
    </source>
</evidence>
<evidence type="ECO:0000313" key="14">
    <source>
        <dbReference type="EMBL" id="KAH3688096.1"/>
    </source>
</evidence>
<evidence type="ECO:0000256" key="9">
    <source>
        <dbReference type="ARBA" id="ARBA00023288"/>
    </source>
</evidence>
<keyword evidence="11" id="KW-0808">Transferase</keyword>
<comment type="similarity">
    <text evidence="2 11">Belongs to the glycosyl hydrolase 72 family.</text>
</comment>
<dbReference type="EC" id="2.4.1.-" evidence="11"/>
<comment type="function">
    <text evidence="11">Splits internally a 1,3-beta-glucan molecule and transfers the newly generated reducing end (the donor) to the non-reducing end of another 1,3-beta-glucan molecule (the acceptor) forming a 1,3-beta linkage, resulting in the elongation of 1,3-beta-glucan chains in the cell wall.</text>
</comment>
<dbReference type="EMBL" id="JAEUBG010000529">
    <property type="protein sequence ID" value="KAH3688096.1"/>
    <property type="molecule type" value="Genomic_DNA"/>
</dbReference>
<dbReference type="FunFam" id="3.20.20.80:FF:000038">
    <property type="entry name" value="1,3-beta-glucanosyltransferase"/>
    <property type="match status" value="1"/>
</dbReference>
<evidence type="ECO:0000256" key="5">
    <source>
        <dbReference type="ARBA" id="ARBA00022729"/>
    </source>
</evidence>
<evidence type="ECO:0000256" key="1">
    <source>
        <dbReference type="ARBA" id="ARBA00004609"/>
    </source>
</evidence>
<keyword evidence="15" id="KW-1185">Reference proteome</keyword>
<reference evidence="14" key="1">
    <citation type="journal article" date="2021" name="Open Biol.">
        <title>Shared evolutionary footprints suggest mitochondrial oxidative damage underlies multiple complex I losses in fungi.</title>
        <authorList>
            <person name="Schikora-Tamarit M.A."/>
            <person name="Marcet-Houben M."/>
            <person name="Nosek J."/>
            <person name="Gabaldon T."/>
        </authorList>
    </citation>
    <scope>NUCLEOTIDE SEQUENCE</scope>
    <source>
        <strain evidence="14">CBS2887</strain>
    </source>
</reference>
<dbReference type="InterPro" id="IPR017853">
    <property type="entry name" value="GH"/>
</dbReference>
<dbReference type="Pfam" id="PF07983">
    <property type="entry name" value="X8"/>
    <property type="match status" value="1"/>
</dbReference>
<evidence type="ECO:0000256" key="6">
    <source>
        <dbReference type="ARBA" id="ARBA00023136"/>
    </source>
</evidence>
<evidence type="ECO:0000256" key="8">
    <source>
        <dbReference type="ARBA" id="ARBA00023180"/>
    </source>
</evidence>
<keyword evidence="9 11" id="KW-0449">Lipoprotein</keyword>
<feature type="domain" description="X8" evidence="13">
    <location>
        <begin position="375"/>
        <end position="462"/>
    </location>
</feature>
<dbReference type="GO" id="GO:0005886">
    <property type="term" value="C:plasma membrane"/>
    <property type="evidence" value="ECO:0007669"/>
    <property type="project" value="UniProtKB-SubCell"/>
</dbReference>
<evidence type="ECO:0000313" key="15">
    <source>
        <dbReference type="Proteomes" id="UP000774326"/>
    </source>
</evidence>
<keyword evidence="7" id="KW-1015">Disulfide bond</keyword>
<keyword evidence="8" id="KW-0325">Glycoprotein</keyword>
<dbReference type="SMART" id="SM00768">
    <property type="entry name" value="X8"/>
    <property type="match status" value="1"/>
</dbReference>
<name>A0A9P8TR46_WICPI</name>
<dbReference type="FunFam" id="1.20.58.1040:FF:000005">
    <property type="entry name" value="1,3-beta-glucanosyltransferase"/>
    <property type="match status" value="1"/>
</dbReference>
<dbReference type="AlphaFoldDB" id="A0A9P8TR46"/>
<evidence type="ECO:0000256" key="3">
    <source>
        <dbReference type="ARBA" id="ARBA00022475"/>
    </source>
</evidence>
<keyword evidence="6 11" id="KW-0472">Membrane</keyword>
<evidence type="ECO:0000256" key="2">
    <source>
        <dbReference type="ARBA" id="ARBA00007528"/>
    </source>
</evidence>
<comment type="subcellular location">
    <subcellularLocation>
        <location evidence="1 11">Cell membrane</location>
        <topology evidence="1 11">Lipid-anchor</topology>
        <topology evidence="1 11">GPI-anchor</topology>
    </subcellularLocation>
</comment>
<feature type="chain" id="PRO_5040545427" description="1,3-beta-glucanosyltransferase" evidence="11">
    <location>
        <begin position="19"/>
        <end position="546"/>
    </location>
</feature>
<keyword evidence="3" id="KW-1003">Cell membrane</keyword>
<dbReference type="PANTHER" id="PTHR31468">
    <property type="entry name" value="1,3-BETA-GLUCANOSYLTRANSFERASE GAS1"/>
    <property type="match status" value="1"/>
</dbReference>
<dbReference type="Gene3D" id="3.20.20.80">
    <property type="entry name" value="Glycosidases"/>
    <property type="match status" value="1"/>
</dbReference>
<dbReference type="InterPro" id="IPR012946">
    <property type="entry name" value="X8"/>
</dbReference>
<dbReference type="InterPro" id="IPR004886">
    <property type="entry name" value="Glucanosyltransferase"/>
</dbReference>
<evidence type="ECO:0000256" key="4">
    <source>
        <dbReference type="ARBA" id="ARBA00022622"/>
    </source>
</evidence>
<evidence type="ECO:0000256" key="10">
    <source>
        <dbReference type="ARBA" id="ARBA00023316"/>
    </source>
</evidence>
<dbReference type="GO" id="GO:0098552">
    <property type="term" value="C:side of membrane"/>
    <property type="evidence" value="ECO:0007669"/>
    <property type="project" value="UniProtKB-KW"/>
</dbReference>
<dbReference type="Pfam" id="PF03198">
    <property type="entry name" value="Glyco_hydro_72"/>
    <property type="match status" value="1"/>
</dbReference>
<dbReference type="GO" id="GO:0071970">
    <property type="term" value="P:fungal-type cell wall (1-&gt;3)-beta-D-glucan biosynthetic process"/>
    <property type="evidence" value="ECO:0007669"/>
    <property type="project" value="TreeGrafter"/>
</dbReference>
<accession>A0A9P8TR46</accession>
<reference evidence="14" key="2">
    <citation type="submission" date="2021-01" db="EMBL/GenBank/DDBJ databases">
        <authorList>
            <person name="Schikora-Tamarit M.A."/>
        </authorList>
    </citation>
    <scope>NUCLEOTIDE SEQUENCE</scope>
    <source>
        <strain evidence="14">CBS2887</strain>
    </source>
</reference>
<keyword evidence="10" id="KW-0961">Cell wall biogenesis/degradation</keyword>
<evidence type="ECO:0000256" key="11">
    <source>
        <dbReference type="RuleBase" id="RU361209"/>
    </source>
</evidence>
<comment type="caution">
    <text evidence="14">The sequence shown here is derived from an EMBL/GenBank/DDBJ whole genome shotgun (WGS) entry which is preliminary data.</text>
</comment>
<dbReference type="SUPFAM" id="SSF51445">
    <property type="entry name" value="(Trans)glycosidases"/>
    <property type="match status" value="1"/>
</dbReference>
<dbReference type="Proteomes" id="UP000774326">
    <property type="component" value="Unassembled WGS sequence"/>
</dbReference>
<feature type="signal peptide" evidence="11">
    <location>
        <begin position="1"/>
        <end position="18"/>
    </location>
</feature>
<protein>
    <recommendedName>
        <fullName evidence="11">1,3-beta-glucanosyltransferase</fullName>
        <ecNumber evidence="11">2.4.1.-</ecNumber>
    </recommendedName>
</protein>
<dbReference type="GO" id="GO:0042124">
    <property type="term" value="F:1,3-beta-glucanosyltransferase activity"/>
    <property type="evidence" value="ECO:0007669"/>
    <property type="project" value="TreeGrafter"/>
</dbReference>
<dbReference type="OrthoDB" id="421038at2759"/>
<feature type="region of interest" description="Disordered" evidence="12">
    <location>
        <begin position="485"/>
        <end position="506"/>
    </location>
</feature>
<organism evidence="14 15">
    <name type="scientific">Wickerhamomyces pijperi</name>
    <name type="common">Yeast</name>
    <name type="synonym">Pichia pijperi</name>
    <dbReference type="NCBI Taxonomy" id="599730"/>
    <lineage>
        <taxon>Eukaryota</taxon>
        <taxon>Fungi</taxon>
        <taxon>Dikarya</taxon>
        <taxon>Ascomycota</taxon>
        <taxon>Saccharomycotina</taxon>
        <taxon>Saccharomycetes</taxon>
        <taxon>Phaffomycetales</taxon>
        <taxon>Wickerhamomycetaceae</taxon>
        <taxon>Wickerhamomyces</taxon>
    </lineage>
</organism>
<dbReference type="Gene3D" id="1.20.58.1040">
    <property type="match status" value="1"/>
</dbReference>
<sequence length="546" mass="57771">MLLSNLAVIAASLLTAQAADLPAIEIVGNKFFYSNNGSQFYIRGVAYQQDTANVTKGDTFVDPLADSAACQRDIPYLTEVDTNTIRVYALNASLDHSDCMSQLQEAGIYVIADLSEPDLSINRDDPSWTVELFERYKSVIDEFQSYSNVLGFFAGNEVSNNKTNTDASAFVKAAVRDSKAYIKEQGYRTIPVGYSSNDDEDTRVAMADYFTCGDEEERADFYGINMYEWCGASTYQKSGYADRTAEFANLTVPVFFSEYGCNEVTPRLFTEVAALYSSPMTDVWSGGIVYMYFEEANNYGLVSLDGDSIETLDDFNNYKSEIAKISPSSAQSSAVASASAAATLSCPAQDVNWKANTGLPPTPNDSLCSCMSAANSCVVSDDVDEEDYGTLFSYLCGVVSCSGIHSNGTSGEYGAYSFCSSKEQLSFVMNLYYKSQGSSSDACDFNGSASLVTGSTASACSSALSAAGSAGAGTITGTITGKTTTVSGTASKATSTGTGSKASASSTATTTSAAKNGAGMASVPRVELFISTFFAVAVGGFTSLFV</sequence>
<proteinExistence type="inferred from homology"/>
<dbReference type="GO" id="GO:0031505">
    <property type="term" value="P:fungal-type cell wall organization"/>
    <property type="evidence" value="ECO:0007669"/>
    <property type="project" value="UniProtKB-ARBA"/>
</dbReference>
<evidence type="ECO:0000256" key="7">
    <source>
        <dbReference type="ARBA" id="ARBA00023157"/>
    </source>
</evidence>
<dbReference type="PANTHER" id="PTHR31468:SF2">
    <property type="entry name" value="1,3-BETA-GLUCANOSYLTRANSFERASE GAS1"/>
    <property type="match status" value="1"/>
</dbReference>
<evidence type="ECO:0000256" key="12">
    <source>
        <dbReference type="SAM" id="MobiDB-lite"/>
    </source>
</evidence>
<keyword evidence="4 11" id="KW-0336">GPI-anchor</keyword>
<gene>
    <name evidence="14" type="ORF">WICPIJ_000938</name>
</gene>
<keyword evidence="5 11" id="KW-0732">Signal</keyword>